<name>A0A0F7SSG3_PHARH</name>
<dbReference type="AlphaFoldDB" id="A0A0F7SSG3"/>
<accession>A0A0F7SSG3</accession>
<dbReference type="EMBL" id="LN483142">
    <property type="protein sequence ID" value="CED83485.1"/>
    <property type="molecule type" value="Genomic_DNA"/>
</dbReference>
<evidence type="ECO:0000313" key="1">
    <source>
        <dbReference type="EMBL" id="CED83485.1"/>
    </source>
</evidence>
<protein>
    <submittedName>
        <fullName evidence="1">Uncharacterized protein</fullName>
    </submittedName>
</protein>
<organism evidence="1">
    <name type="scientific">Phaffia rhodozyma</name>
    <name type="common">Yeast</name>
    <name type="synonym">Xanthophyllomyces dendrorhous</name>
    <dbReference type="NCBI Taxonomy" id="264483"/>
    <lineage>
        <taxon>Eukaryota</taxon>
        <taxon>Fungi</taxon>
        <taxon>Dikarya</taxon>
        <taxon>Basidiomycota</taxon>
        <taxon>Agaricomycotina</taxon>
        <taxon>Tremellomycetes</taxon>
        <taxon>Cystofilobasidiales</taxon>
        <taxon>Mrakiaceae</taxon>
        <taxon>Phaffia</taxon>
    </lineage>
</organism>
<proteinExistence type="predicted"/>
<reference evidence="1" key="1">
    <citation type="submission" date="2014-08" db="EMBL/GenBank/DDBJ databases">
        <authorList>
            <person name="Sharma Rahul"/>
            <person name="Thines Marco"/>
        </authorList>
    </citation>
    <scope>NUCLEOTIDE SEQUENCE</scope>
</reference>
<sequence>MAVGLSDQISFAPAVAVKPIQLETLSVSLSYNGLIGYAPVLNVVLPVNLRMYPAFNHSSKFTFDADRRSWEIFSSPSWRISLRRVWLSGCCLRVVESGGGTFRGDPLRPLEDEAHGLYYNPDFFLVPSRAERLAMNQTDDGSRTVDTPTSTPLSIVFDLTKRSRLTPKEFYTLFLSQRRTSGLFSVPGLTQESAVSADTSSSSLTSQESGFMPSTITTKYENGMTILVKRESERTWIESGLRARSEGTQDRFVRVLVT</sequence>